<evidence type="ECO:0000313" key="2">
    <source>
        <dbReference type="EMBL" id="CAB4624739.1"/>
    </source>
</evidence>
<organism evidence="2">
    <name type="scientific">freshwater metagenome</name>
    <dbReference type="NCBI Taxonomy" id="449393"/>
    <lineage>
        <taxon>unclassified sequences</taxon>
        <taxon>metagenomes</taxon>
        <taxon>ecological metagenomes</taxon>
    </lineage>
</organism>
<reference evidence="2" key="1">
    <citation type="submission" date="2020-05" db="EMBL/GenBank/DDBJ databases">
        <authorList>
            <person name="Chiriac C."/>
            <person name="Salcher M."/>
            <person name="Ghai R."/>
            <person name="Kavagutti S V."/>
        </authorList>
    </citation>
    <scope>NUCLEOTIDE SEQUENCE</scope>
</reference>
<dbReference type="InterPro" id="IPR014922">
    <property type="entry name" value="YdhG-like"/>
</dbReference>
<protein>
    <submittedName>
        <fullName evidence="2">Unannotated protein</fullName>
    </submittedName>
</protein>
<sequence>MTSTQVDLHLAKIQEPHRSTLQTVRKIILEIIPEAEEVISYGFPGYKLKGKIICGFDAFKNHCSFFPHSSLVISELSAELVNYKTSKGALQFDINKPLPKALIRKLIQTRLRLLEETKKN</sequence>
<dbReference type="AlphaFoldDB" id="A0A6J6IK16"/>
<dbReference type="Pfam" id="PF08818">
    <property type="entry name" value="DUF1801"/>
    <property type="match status" value="1"/>
</dbReference>
<proteinExistence type="predicted"/>
<dbReference type="Gene3D" id="3.90.1150.200">
    <property type="match status" value="1"/>
</dbReference>
<dbReference type="EMBL" id="CAEZVM010000003">
    <property type="protein sequence ID" value="CAB4624739.1"/>
    <property type="molecule type" value="Genomic_DNA"/>
</dbReference>
<accession>A0A6J6IK16</accession>
<name>A0A6J6IK16_9ZZZZ</name>
<gene>
    <name evidence="2" type="ORF">UFOPK2032_00142</name>
</gene>
<evidence type="ECO:0000259" key="1">
    <source>
        <dbReference type="Pfam" id="PF08818"/>
    </source>
</evidence>
<feature type="domain" description="YdhG-like" evidence="1">
    <location>
        <begin position="17"/>
        <end position="110"/>
    </location>
</feature>
<dbReference type="SUPFAM" id="SSF159888">
    <property type="entry name" value="YdhG-like"/>
    <property type="match status" value="1"/>
</dbReference>